<evidence type="ECO:0000256" key="1">
    <source>
        <dbReference type="ARBA" id="ARBA00004141"/>
    </source>
</evidence>
<feature type="transmembrane region" description="Helical" evidence="6">
    <location>
        <begin position="687"/>
        <end position="703"/>
    </location>
</feature>
<dbReference type="NCBIfam" id="TIGR01494">
    <property type="entry name" value="ATPase_P-type"/>
    <property type="match status" value="2"/>
</dbReference>
<feature type="transmembrane region" description="Helical" evidence="6">
    <location>
        <begin position="654"/>
        <end position="675"/>
    </location>
</feature>
<dbReference type="InterPro" id="IPR023298">
    <property type="entry name" value="ATPase_P-typ_TM_dom_sf"/>
</dbReference>
<dbReference type="GO" id="GO:0016887">
    <property type="term" value="F:ATP hydrolysis activity"/>
    <property type="evidence" value="ECO:0007669"/>
    <property type="project" value="InterPro"/>
</dbReference>
<evidence type="ECO:0000313" key="9">
    <source>
        <dbReference type="Proteomes" id="UP000272003"/>
    </source>
</evidence>
<feature type="transmembrane region" description="Helical" evidence="6">
    <location>
        <begin position="715"/>
        <end position="735"/>
    </location>
</feature>
<dbReference type="EMBL" id="CP032626">
    <property type="protein sequence ID" value="AYF93044.1"/>
    <property type="molecule type" value="Genomic_DNA"/>
</dbReference>
<feature type="transmembrane region" description="Helical" evidence="6">
    <location>
        <begin position="741"/>
        <end position="767"/>
    </location>
</feature>
<dbReference type="InterPro" id="IPR044492">
    <property type="entry name" value="P_typ_ATPase_HD_dom"/>
</dbReference>
<evidence type="ECO:0000256" key="3">
    <source>
        <dbReference type="ARBA" id="ARBA00022967"/>
    </source>
</evidence>
<evidence type="ECO:0000256" key="4">
    <source>
        <dbReference type="ARBA" id="ARBA00022989"/>
    </source>
</evidence>
<dbReference type="KEGG" id="abom:D7I45_06010"/>
<keyword evidence="8" id="KW-0378">Hydrolase</keyword>
<dbReference type="SUPFAM" id="SSF81665">
    <property type="entry name" value="Calcium ATPase, transmembrane domain M"/>
    <property type="match status" value="1"/>
</dbReference>
<dbReference type="SFLD" id="SFLDG00002">
    <property type="entry name" value="C1.7:_P-type_atpase_like"/>
    <property type="match status" value="1"/>
</dbReference>
<dbReference type="InterPro" id="IPR023299">
    <property type="entry name" value="ATPase_P-typ_cyto_dom_N"/>
</dbReference>
<dbReference type="InterPro" id="IPR059000">
    <property type="entry name" value="ATPase_P-type_domA"/>
</dbReference>
<keyword evidence="2 6" id="KW-0812">Transmembrane</keyword>
<evidence type="ECO:0000256" key="6">
    <source>
        <dbReference type="SAM" id="Phobius"/>
    </source>
</evidence>
<feature type="transmembrane region" description="Helical" evidence="6">
    <location>
        <begin position="245"/>
        <end position="271"/>
    </location>
</feature>
<dbReference type="SUPFAM" id="SSF81653">
    <property type="entry name" value="Calcium ATPase, transduction domain A"/>
    <property type="match status" value="1"/>
</dbReference>
<feature type="transmembrane region" description="Helical" evidence="6">
    <location>
        <begin position="44"/>
        <end position="62"/>
    </location>
</feature>
<feature type="transmembrane region" description="Helical" evidence="6">
    <location>
        <begin position="216"/>
        <end position="233"/>
    </location>
</feature>
<dbReference type="Gene3D" id="3.40.50.1000">
    <property type="entry name" value="HAD superfamily/HAD-like"/>
    <property type="match status" value="1"/>
</dbReference>
<dbReference type="AlphaFoldDB" id="A0A387AQJ5"/>
<dbReference type="GO" id="GO:0016020">
    <property type="term" value="C:membrane"/>
    <property type="evidence" value="ECO:0007669"/>
    <property type="project" value="UniProtKB-SubCell"/>
</dbReference>
<comment type="subcellular location">
    <subcellularLocation>
        <location evidence="1">Membrane</location>
        <topology evidence="1">Multi-pass membrane protein</topology>
    </subcellularLocation>
</comment>
<dbReference type="InterPro" id="IPR036412">
    <property type="entry name" value="HAD-like_sf"/>
</dbReference>
<dbReference type="OrthoDB" id="9760364at2"/>
<dbReference type="InterPro" id="IPR008250">
    <property type="entry name" value="ATPase_P-typ_transduc_dom_A_sf"/>
</dbReference>
<dbReference type="SUPFAM" id="SSF56784">
    <property type="entry name" value="HAD-like"/>
    <property type="match status" value="1"/>
</dbReference>
<evidence type="ECO:0000256" key="5">
    <source>
        <dbReference type="ARBA" id="ARBA00023136"/>
    </source>
</evidence>
<dbReference type="InterPro" id="IPR023214">
    <property type="entry name" value="HAD_sf"/>
</dbReference>
<evidence type="ECO:0000313" key="8">
    <source>
        <dbReference type="EMBL" id="AYF93044.1"/>
    </source>
</evidence>
<dbReference type="PRINTS" id="PR00119">
    <property type="entry name" value="CATATPASE"/>
</dbReference>
<protein>
    <submittedName>
        <fullName evidence="8">HAD family hydrolase</fullName>
    </submittedName>
</protein>
<dbReference type="Proteomes" id="UP000272003">
    <property type="component" value="Chromosome"/>
</dbReference>
<feature type="transmembrane region" description="Helical" evidence="6">
    <location>
        <begin position="591"/>
        <end position="610"/>
    </location>
</feature>
<organism evidence="8 9">
    <name type="scientific">Apilactobacillus bombintestini</name>
    <dbReference type="NCBI Taxonomy" id="2419772"/>
    <lineage>
        <taxon>Bacteria</taxon>
        <taxon>Bacillati</taxon>
        <taxon>Bacillota</taxon>
        <taxon>Bacilli</taxon>
        <taxon>Lactobacillales</taxon>
        <taxon>Lactobacillaceae</taxon>
        <taxon>Apilactobacillus</taxon>
    </lineage>
</organism>
<name>A0A387AQJ5_9LACO</name>
<dbReference type="SFLD" id="SFLDS00003">
    <property type="entry name" value="Haloacid_Dehalogenase"/>
    <property type="match status" value="1"/>
</dbReference>
<gene>
    <name evidence="8" type="ORF">D7I45_06010</name>
</gene>
<dbReference type="Gene3D" id="2.70.150.10">
    <property type="entry name" value="Calcium-transporting ATPase, cytoplasmic transduction domain A"/>
    <property type="match status" value="1"/>
</dbReference>
<dbReference type="SFLD" id="SFLDF00027">
    <property type="entry name" value="p-type_atpase"/>
    <property type="match status" value="1"/>
</dbReference>
<dbReference type="InterPro" id="IPR001757">
    <property type="entry name" value="P_typ_ATPase"/>
</dbReference>
<reference evidence="8 9" key="1">
    <citation type="submission" date="2018-09" db="EMBL/GenBank/DDBJ databases">
        <title>Genome sequencing of strain BHWM-4.</title>
        <authorList>
            <person name="Heo J."/>
            <person name="Kim S.-J."/>
            <person name="Kwon S.-W."/>
        </authorList>
    </citation>
    <scope>NUCLEOTIDE SEQUENCE [LARGE SCALE GENOMIC DNA]</scope>
    <source>
        <strain evidence="8 9">BHWM-4</strain>
    </source>
</reference>
<accession>A0A387AQJ5</accession>
<proteinExistence type="predicted"/>
<keyword evidence="4 6" id="KW-1133">Transmembrane helix</keyword>
<keyword evidence="5 6" id="KW-0472">Membrane</keyword>
<evidence type="ECO:0000259" key="7">
    <source>
        <dbReference type="Pfam" id="PF00122"/>
    </source>
</evidence>
<keyword evidence="3" id="KW-1278">Translocase</keyword>
<dbReference type="Pfam" id="PF00122">
    <property type="entry name" value="E1-E2_ATPase"/>
    <property type="match status" value="1"/>
</dbReference>
<dbReference type="InterPro" id="IPR018303">
    <property type="entry name" value="ATPase_P-typ_P_site"/>
</dbReference>
<feature type="transmembrane region" description="Helical" evidence="6">
    <location>
        <begin position="622"/>
        <end position="642"/>
    </location>
</feature>
<dbReference type="PRINTS" id="PR00120">
    <property type="entry name" value="HATPASE"/>
</dbReference>
<dbReference type="PANTHER" id="PTHR42861">
    <property type="entry name" value="CALCIUM-TRANSPORTING ATPASE"/>
    <property type="match status" value="1"/>
</dbReference>
<dbReference type="Gene3D" id="3.40.1110.10">
    <property type="entry name" value="Calcium-transporting ATPase, cytoplasmic domain N"/>
    <property type="match status" value="1"/>
</dbReference>
<sequence>MQPRINGRKGLTKKQAERLYAEGLHNQRRQGFTKTIPQILKGNTFTLFNFINIVLAAMVLYTHDYKNLLFLIIAVSNTIIGSIQEIRSKIQLDKMAILSQGLIRVVRDGQVSEITSDEIVMGDVLIIGHGDQIPIDGQVINSNGLQVDESQITGETDSIAKDYGDDVTSGSFVISGSARIITTRVGNETFVNRMESEVSRTQKDSDSKMLKTINKIIKYLTFVIVPLGTLLLVTKLVRGLDINQALLGTVAAMIGMIPEGLVLLSSVTLAVSAAKLARHRVLVRELPAIETLARVDTICLDKTGTITSGKLSLTDVQPAGEYSKKDIYQAIGSIVYASEDDNETSLAIKHAVEQPDIEVTKEVPFSSDKKWSGVETTQGNFVMGAPQFVVDDMDDQLDKQIDHYAQQGYRVLVAAKVADSLAQPLHNPEVLGLVLISDEIRNDAKDTLQYFTDQGVSLRIISGDDPRTVSHIARRVGMPNSDELIDMSKVPFDADYLRLVKTHTVFGRVTPEQKKRLIRAFQLNGRTVAMTGDGVNDMLAMKQANCGIAMVSGSESTKGIADFVLIDSNFASMIDVLAEGRRVINNISSVASLYLIKTMFSLSLTILFMFSTHSYPFQPIQLTPINTFMVGLPSFLLALAPNYQRVTDQFDRKIYLVSLPAAITIVGYIVSNVYIGKFFLFDFAEKSTISVLVTGFVYWLALFEASRPLTRTKLAVILPTILIFIGIFVFFHDAFSLVNVFQLPIFIPASLAIITAGPIFILVTGLVKRVLHRLNIKKTI</sequence>
<dbReference type="PROSITE" id="PS00154">
    <property type="entry name" value="ATPASE_E1_E2"/>
    <property type="match status" value="1"/>
</dbReference>
<dbReference type="Gene3D" id="1.20.1110.10">
    <property type="entry name" value="Calcium-transporting ATPase, transmembrane domain"/>
    <property type="match status" value="1"/>
</dbReference>
<feature type="domain" description="P-type ATPase A" evidence="7">
    <location>
        <begin position="104"/>
        <end position="197"/>
    </location>
</feature>
<feature type="transmembrane region" description="Helical" evidence="6">
    <location>
        <begin position="68"/>
        <end position="86"/>
    </location>
</feature>
<dbReference type="Pfam" id="PF00702">
    <property type="entry name" value="Hydrolase"/>
    <property type="match status" value="1"/>
</dbReference>
<evidence type="ECO:0000256" key="2">
    <source>
        <dbReference type="ARBA" id="ARBA00022692"/>
    </source>
</evidence>
<keyword evidence="9" id="KW-1185">Reference proteome</keyword>
<dbReference type="RefSeq" id="WP_120784808.1">
    <property type="nucleotide sequence ID" value="NZ_CP032626.1"/>
</dbReference>
<dbReference type="GO" id="GO:0005524">
    <property type="term" value="F:ATP binding"/>
    <property type="evidence" value="ECO:0007669"/>
    <property type="project" value="InterPro"/>
</dbReference>